<dbReference type="Proteomes" id="UP000678281">
    <property type="component" value="Unassembled WGS sequence"/>
</dbReference>
<dbReference type="Pfam" id="PF00392">
    <property type="entry name" value="GntR"/>
    <property type="match status" value="1"/>
</dbReference>
<dbReference type="Gene3D" id="1.20.120.530">
    <property type="entry name" value="GntR ligand-binding domain-like"/>
    <property type="match status" value="1"/>
</dbReference>
<dbReference type="EMBL" id="JAGXTP010000001">
    <property type="protein sequence ID" value="MBS3847574.1"/>
    <property type="molecule type" value="Genomic_DNA"/>
</dbReference>
<organism evidence="6 7">
    <name type="scientific">Devosia litorisediminis</name>
    <dbReference type="NCBI Taxonomy" id="2829817"/>
    <lineage>
        <taxon>Bacteria</taxon>
        <taxon>Pseudomonadati</taxon>
        <taxon>Pseudomonadota</taxon>
        <taxon>Alphaproteobacteria</taxon>
        <taxon>Hyphomicrobiales</taxon>
        <taxon>Devosiaceae</taxon>
        <taxon>Devosia</taxon>
    </lineage>
</organism>
<dbReference type="AlphaFoldDB" id="A0A942E834"/>
<evidence type="ECO:0000256" key="1">
    <source>
        <dbReference type="ARBA" id="ARBA00023015"/>
    </source>
</evidence>
<dbReference type="InterPro" id="IPR008920">
    <property type="entry name" value="TF_FadR/GntR_C"/>
</dbReference>
<keyword evidence="7" id="KW-1185">Reference proteome</keyword>
<dbReference type="SUPFAM" id="SSF46785">
    <property type="entry name" value="Winged helix' DNA-binding domain"/>
    <property type="match status" value="1"/>
</dbReference>
<dbReference type="PANTHER" id="PTHR43537:SF24">
    <property type="entry name" value="GLUCONATE OPERON TRANSCRIPTIONAL REPRESSOR"/>
    <property type="match status" value="1"/>
</dbReference>
<name>A0A942E834_9HYPH</name>
<dbReference type="PANTHER" id="PTHR43537">
    <property type="entry name" value="TRANSCRIPTIONAL REGULATOR, GNTR FAMILY"/>
    <property type="match status" value="1"/>
</dbReference>
<dbReference type="PROSITE" id="PS50949">
    <property type="entry name" value="HTH_GNTR"/>
    <property type="match status" value="1"/>
</dbReference>
<keyword evidence="3" id="KW-0804">Transcription</keyword>
<feature type="compositionally biased region" description="Basic and acidic residues" evidence="4">
    <location>
        <begin position="1"/>
        <end position="11"/>
    </location>
</feature>
<dbReference type="InterPro" id="IPR036388">
    <property type="entry name" value="WH-like_DNA-bd_sf"/>
</dbReference>
<dbReference type="GO" id="GO:0003677">
    <property type="term" value="F:DNA binding"/>
    <property type="evidence" value="ECO:0007669"/>
    <property type="project" value="UniProtKB-KW"/>
</dbReference>
<dbReference type="InterPro" id="IPR011711">
    <property type="entry name" value="GntR_C"/>
</dbReference>
<evidence type="ECO:0000259" key="5">
    <source>
        <dbReference type="PROSITE" id="PS50949"/>
    </source>
</evidence>
<dbReference type="GO" id="GO:0003700">
    <property type="term" value="F:DNA-binding transcription factor activity"/>
    <property type="evidence" value="ECO:0007669"/>
    <property type="project" value="InterPro"/>
</dbReference>
<evidence type="ECO:0000313" key="6">
    <source>
        <dbReference type="EMBL" id="MBS3847574.1"/>
    </source>
</evidence>
<reference evidence="6" key="1">
    <citation type="submission" date="2021-04" db="EMBL/GenBank/DDBJ databases">
        <title>Devosia litorisediminis sp. nov., isolated from a sand dune.</title>
        <authorList>
            <person name="Park S."/>
            <person name="Yoon J.-H."/>
        </authorList>
    </citation>
    <scope>NUCLEOTIDE SEQUENCE</scope>
    <source>
        <strain evidence="6">BSSL-BM10</strain>
    </source>
</reference>
<dbReference type="CDD" id="cd07377">
    <property type="entry name" value="WHTH_GntR"/>
    <property type="match status" value="1"/>
</dbReference>
<keyword evidence="2" id="KW-0238">DNA-binding</keyword>
<dbReference type="Gene3D" id="1.10.10.10">
    <property type="entry name" value="Winged helix-like DNA-binding domain superfamily/Winged helix DNA-binding domain"/>
    <property type="match status" value="1"/>
</dbReference>
<gene>
    <name evidence="6" type="ORF">KD146_02575</name>
</gene>
<evidence type="ECO:0000256" key="2">
    <source>
        <dbReference type="ARBA" id="ARBA00023125"/>
    </source>
</evidence>
<feature type="domain" description="HTH gntR-type" evidence="5">
    <location>
        <begin position="25"/>
        <end position="92"/>
    </location>
</feature>
<proteinExistence type="predicted"/>
<evidence type="ECO:0000313" key="7">
    <source>
        <dbReference type="Proteomes" id="UP000678281"/>
    </source>
</evidence>
<dbReference type="InterPro" id="IPR036390">
    <property type="entry name" value="WH_DNA-bd_sf"/>
</dbReference>
<keyword evidence="1" id="KW-0805">Transcription regulation</keyword>
<accession>A0A942E834</accession>
<protein>
    <submittedName>
        <fullName evidence="6">GntR family transcriptional regulator</fullName>
    </submittedName>
</protein>
<sequence length="241" mass="27036">MSQISKAERSPSLRPDAPGKPADRSSQADQAYVQLKQLILDGTLPAGAQMLELEAAARLNMSRTPVREAMVRLRQEGIVEIRPRHGMRVLPISADDMRDIYEIMTALEGAAAEAVAQRGLSNRQISALQAPVRDMDKALEQEDLQAWAAADERFHLTLVELSGNQRLIQMVAQLWDQAHRARLLTLRLRPTPTDSNREHEAMVQAIIDGKPQEARAIHEEHRRRAGKMLVELLERLGLTQI</sequence>
<dbReference type="SUPFAM" id="SSF48008">
    <property type="entry name" value="GntR ligand-binding domain-like"/>
    <property type="match status" value="1"/>
</dbReference>
<dbReference type="Pfam" id="PF07729">
    <property type="entry name" value="FCD"/>
    <property type="match status" value="1"/>
</dbReference>
<comment type="caution">
    <text evidence="6">The sequence shown here is derived from an EMBL/GenBank/DDBJ whole genome shotgun (WGS) entry which is preliminary data.</text>
</comment>
<evidence type="ECO:0000256" key="3">
    <source>
        <dbReference type="ARBA" id="ARBA00023163"/>
    </source>
</evidence>
<dbReference type="InterPro" id="IPR000524">
    <property type="entry name" value="Tscrpt_reg_HTH_GntR"/>
</dbReference>
<dbReference type="SMART" id="SM00345">
    <property type="entry name" value="HTH_GNTR"/>
    <property type="match status" value="1"/>
</dbReference>
<dbReference type="RefSeq" id="WP_212657186.1">
    <property type="nucleotide sequence ID" value="NZ_JAGXTP010000001.1"/>
</dbReference>
<dbReference type="SMART" id="SM00895">
    <property type="entry name" value="FCD"/>
    <property type="match status" value="1"/>
</dbReference>
<feature type="region of interest" description="Disordered" evidence="4">
    <location>
        <begin position="1"/>
        <end position="28"/>
    </location>
</feature>
<evidence type="ECO:0000256" key="4">
    <source>
        <dbReference type="SAM" id="MobiDB-lite"/>
    </source>
</evidence>